<sequence length="85" mass="9668">MGDYHCSAAAAHVCDAHCGHIFSIDYPKPYADNHRCAWLIVAPPSHYINVTFEDFDLPSAEHCASDYLEFYDGRDQEQENLIGKY</sequence>
<reference evidence="1" key="1">
    <citation type="submission" date="2020-05" db="EMBL/GenBank/DDBJ databases">
        <title>Large-scale comparative analyses of tick genomes elucidate their genetic diversity and vector capacities.</title>
        <authorList>
            <person name="Jia N."/>
            <person name="Wang J."/>
            <person name="Shi W."/>
            <person name="Du L."/>
            <person name="Sun Y."/>
            <person name="Zhan W."/>
            <person name="Jiang J."/>
            <person name="Wang Q."/>
            <person name="Zhang B."/>
            <person name="Ji P."/>
            <person name="Sakyi L.B."/>
            <person name="Cui X."/>
            <person name="Yuan T."/>
            <person name="Jiang B."/>
            <person name="Yang W."/>
            <person name="Lam T.T.-Y."/>
            <person name="Chang Q."/>
            <person name="Ding S."/>
            <person name="Wang X."/>
            <person name="Zhu J."/>
            <person name="Ruan X."/>
            <person name="Zhao L."/>
            <person name="Wei J."/>
            <person name="Que T."/>
            <person name="Du C."/>
            <person name="Cheng J."/>
            <person name="Dai P."/>
            <person name="Han X."/>
            <person name="Huang E."/>
            <person name="Gao Y."/>
            <person name="Liu J."/>
            <person name="Shao H."/>
            <person name="Ye R."/>
            <person name="Li L."/>
            <person name="Wei W."/>
            <person name="Wang X."/>
            <person name="Wang C."/>
            <person name="Yang T."/>
            <person name="Huo Q."/>
            <person name="Li W."/>
            <person name="Guo W."/>
            <person name="Chen H."/>
            <person name="Zhou L."/>
            <person name="Ni X."/>
            <person name="Tian J."/>
            <person name="Zhou Y."/>
            <person name="Sheng Y."/>
            <person name="Liu T."/>
            <person name="Pan Y."/>
            <person name="Xia L."/>
            <person name="Li J."/>
            <person name="Zhao F."/>
            <person name="Cao W."/>
        </authorList>
    </citation>
    <scope>NUCLEOTIDE SEQUENCE</scope>
    <source>
        <strain evidence="1">Hyas-2018</strain>
    </source>
</reference>
<evidence type="ECO:0000313" key="2">
    <source>
        <dbReference type="Proteomes" id="UP000821845"/>
    </source>
</evidence>
<evidence type="ECO:0000313" key="1">
    <source>
        <dbReference type="EMBL" id="KAH6931055.1"/>
    </source>
</evidence>
<keyword evidence="2" id="KW-1185">Reference proteome</keyword>
<name>A0ACB7S948_HYAAI</name>
<dbReference type="Proteomes" id="UP000821845">
    <property type="component" value="Chromosome 5"/>
</dbReference>
<dbReference type="EMBL" id="CM023485">
    <property type="protein sequence ID" value="KAH6931055.1"/>
    <property type="molecule type" value="Genomic_DNA"/>
</dbReference>
<comment type="caution">
    <text evidence="1">The sequence shown here is derived from an EMBL/GenBank/DDBJ whole genome shotgun (WGS) entry which is preliminary data.</text>
</comment>
<organism evidence="1 2">
    <name type="scientific">Hyalomma asiaticum</name>
    <name type="common">Tick</name>
    <dbReference type="NCBI Taxonomy" id="266040"/>
    <lineage>
        <taxon>Eukaryota</taxon>
        <taxon>Metazoa</taxon>
        <taxon>Ecdysozoa</taxon>
        <taxon>Arthropoda</taxon>
        <taxon>Chelicerata</taxon>
        <taxon>Arachnida</taxon>
        <taxon>Acari</taxon>
        <taxon>Parasitiformes</taxon>
        <taxon>Ixodida</taxon>
        <taxon>Ixodoidea</taxon>
        <taxon>Ixodidae</taxon>
        <taxon>Hyalomminae</taxon>
        <taxon>Hyalomma</taxon>
    </lineage>
</organism>
<protein>
    <submittedName>
        <fullName evidence="1">Uncharacterized protein</fullName>
    </submittedName>
</protein>
<gene>
    <name evidence="1" type="ORF">HPB50_021994</name>
</gene>
<accession>A0ACB7S948</accession>
<proteinExistence type="predicted"/>